<dbReference type="Pfam" id="PF04724">
    <property type="entry name" value="Glyco_transf_17"/>
    <property type="match status" value="1"/>
</dbReference>
<comment type="caution">
    <text evidence="2">The sequence shown here is derived from an EMBL/GenBank/DDBJ whole genome shotgun (WGS) entry which is preliminary data.</text>
</comment>
<name>A0AB34J6Z5_PRYPA</name>
<dbReference type="EMBL" id="JBGBPQ010000012">
    <property type="protein sequence ID" value="KAL1514413.1"/>
    <property type="molecule type" value="Genomic_DNA"/>
</dbReference>
<proteinExistence type="predicted"/>
<evidence type="ECO:0000313" key="3">
    <source>
        <dbReference type="Proteomes" id="UP001515480"/>
    </source>
</evidence>
<dbReference type="GO" id="GO:0003830">
    <property type="term" value="F:beta-1,4-mannosylglycoprotein 4-beta-N-acetylglucosaminyltransferase activity"/>
    <property type="evidence" value="ECO:0007669"/>
    <property type="project" value="InterPro"/>
</dbReference>
<reference evidence="2 3" key="1">
    <citation type="journal article" date="2024" name="Science">
        <title>Giant polyketide synthase enzymes in the biosynthesis of giant marine polyether toxins.</title>
        <authorList>
            <person name="Fallon T.R."/>
            <person name="Shende V.V."/>
            <person name="Wierzbicki I.H."/>
            <person name="Pendleton A.L."/>
            <person name="Watervoot N.F."/>
            <person name="Auber R.P."/>
            <person name="Gonzalez D.J."/>
            <person name="Wisecaver J.H."/>
            <person name="Moore B.S."/>
        </authorList>
    </citation>
    <scope>NUCLEOTIDE SEQUENCE [LARGE SCALE GENOMIC DNA]</scope>
    <source>
        <strain evidence="2 3">12B1</strain>
    </source>
</reference>
<gene>
    <name evidence="2" type="ORF">AB1Y20_003514</name>
</gene>
<evidence type="ECO:0000313" key="2">
    <source>
        <dbReference type="EMBL" id="KAL1514413.1"/>
    </source>
</evidence>
<dbReference type="Proteomes" id="UP001515480">
    <property type="component" value="Unassembled WGS sequence"/>
</dbReference>
<dbReference type="GO" id="GO:0006044">
    <property type="term" value="P:N-acetylglucosamine metabolic process"/>
    <property type="evidence" value="ECO:0007669"/>
    <property type="project" value="TreeGrafter"/>
</dbReference>
<evidence type="ECO:0000256" key="1">
    <source>
        <dbReference type="SAM" id="MobiDB-lite"/>
    </source>
</evidence>
<feature type="compositionally biased region" description="Polar residues" evidence="1">
    <location>
        <begin position="1"/>
        <end position="16"/>
    </location>
</feature>
<sequence length="229" mass="25450">MFLFSRNTQPNAQPSRAPTRPHPLSIKDWRFSSHVAPRPPGPESNDTFIEAAIDSLARILLHPAAAANHSCSRPPPPSPAPCTAPAFTGARRLSEARVLYVALFSFEVDLLEVLLHEIEGAVERLVLVEAPFVHQRIRRKPMLWPTLVRQPRFSRFQSMVSYVQVPMQAPTADIWHGERQATRAAGRAVVELANSLGFRLDDLIVSANTDEMLSQANLLHSHISPSHTP</sequence>
<dbReference type="AlphaFoldDB" id="A0AB34J6Z5"/>
<accession>A0AB34J6Z5</accession>
<keyword evidence="3" id="KW-1185">Reference proteome</keyword>
<dbReference type="PANTHER" id="PTHR12224">
    <property type="entry name" value="BETA-1,4-MANNOSYL-GLYCOPROTEIN BETA-1,4-N-ACETYLGLUCOSAMINYL-TRANSFERASE"/>
    <property type="match status" value="1"/>
</dbReference>
<dbReference type="InterPro" id="IPR006813">
    <property type="entry name" value="Glyco_trans_17"/>
</dbReference>
<dbReference type="PANTHER" id="PTHR12224:SF0">
    <property type="entry name" value="BETA-1,4-MANNOSYL-GLYCOPROTEIN 4-BETA-N-ACETYLGLUCOSAMINYLTRANSFERASE"/>
    <property type="match status" value="1"/>
</dbReference>
<feature type="region of interest" description="Disordered" evidence="1">
    <location>
        <begin position="1"/>
        <end position="23"/>
    </location>
</feature>
<dbReference type="GO" id="GO:0016020">
    <property type="term" value="C:membrane"/>
    <property type="evidence" value="ECO:0007669"/>
    <property type="project" value="InterPro"/>
</dbReference>
<organism evidence="2 3">
    <name type="scientific">Prymnesium parvum</name>
    <name type="common">Toxic golden alga</name>
    <dbReference type="NCBI Taxonomy" id="97485"/>
    <lineage>
        <taxon>Eukaryota</taxon>
        <taxon>Haptista</taxon>
        <taxon>Haptophyta</taxon>
        <taxon>Prymnesiophyceae</taxon>
        <taxon>Prymnesiales</taxon>
        <taxon>Prymnesiaceae</taxon>
        <taxon>Prymnesium</taxon>
    </lineage>
</organism>
<protein>
    <submittedName>
        <fullName evidence="2">Uncharacterized protein</fullName>
    </submittedName>
</protein>